<dbReference type="PROSITE" id="PS51443">
    <property type="entry name" value="PCS"/>
    <property type="match status" value="1"/>
</dbReference>
<evidence type="ECO:0000313" key="6">
    <source>
        <dbReference type="EMBL" id="ROS04962.1"/>
    </source>
</evidence>
<keyword evidence="4" id="KW-0479">Metal-binding</keyword>
<dbReference type="InterPro" id="IPR038765">
    <property type="entry name" value="Papain-like_cys_pep_sf"/>
</dbReference>
<dbReference type="OrthoDB" id="8560621at2"/>
<comment type="caution">
    <text evidence="6">The sequence shown here is derived from an EMBL/GenBank/DDBJ whole genome shotgun (WGS) entry which is preliminary data.</text>
</comment>
<feature type="domain" description="Peptidase C83" evidence="5">
    <location>
        <begin position="24"/>
        <end position="235"/>
    </location>
</feature>
<dbReference type="GO" id="GO:0010038">
    <property type="term" value="P:response to metal ion"/>
    <property type="evidence" value="ECO:0007669"/>
    <property type="project" value="InterPro"/>
</dbReference>
<keyword evidence="3" id="KW-0808">Transferase</keyword>
<dbReference type="GO" id="GO:0016756">
    <property type="term" value="F:glutathione gamma-glutamylcysteinyltransferase activity"/>
    <property type="evidence" value="ECO:0007669"/>
    <property type="project" value="UniProtKB-EC"/>
</dbReference>
<dbReference type="EC" id="2.3.2.15" evidence="1"/>
<reference evidence="6 7" key="1">
    <citation type="submission" date="2018-11" db="EMBL/GenBank/DDBJ databases">
        <title>Genomic Encyclopedia of Type Strains, Phase IV (KMG-IV): sequencing the most valuable type-strain genomes for metagenomic binning, comparative biology and taxonomic classification.</title>
        <authorList>
            <person name="Goeker M."/>
        </authorList>
    </citation>
    <scope>NUCLEOTIDE SEQUENCE [LARGE SCALE GENOMIC DNA]</scope>
    <source>
        <strain evidence="6 7">DSM 100316</strain>
    </source>
</reference>
<dbReference type="PANTHER" id="PTHR33447">
    <property type="entry name" value="GLUTATHIONE GAMMA-GLUTAMYLCYSTEINYLTRANSFERASE"/>
    <property type="match status" value="1"/>
</dbReference>
<evidence type="ECO:0000256" key="1">
    <source>
        <dbReference type="ARBA" id="ARBA00012468"/>
    </source>
</evidence>
<dbReference type="EMBL" id="RKHR01000003">
    <property type="protein sequence ID" value="ROS04962.1"/>
    <property type="molecule type" value="Genomic_DNA"/>
</dbReference>
<dbReference type="InterPro" id="IPR007719">
    <property type="entry name" value="PCS_N"/>
</dbReference>
<dbReference type="InterPro" id="IPR040409">
    <property type="entry name" value="PCS-like"/>
</dbReference>
<dbReference type="GO" id="GO:0046872">
    <property type="term" value="F:metal ion binding"/>
    <property type="evidence" value="ECO:0007669"/>
    <property type="project" value="UniProtKB-KW"/>
</dbReference>
<evidence type="ECO:0000259" key="5">
    <source>
        <dbReference type="PROSITE" id="PS51443"/>
    </source>
</evidence>
<protein>
    <recommendedName>
        <fullName evidence="1">glutathione gamma-glutamylcysteinyltransferase</fullName>
        <ecNumber evidence="1">2.3.2.15</ecNumber>
    </recommendedName>
</protein>
<dbReference type="SUPFAM" id="SSF54001">
    <property type="entry name" value="Cysteine proteinases"/>
    <property type="match status" value="1"/>
</dbReference>
<keyword evidence="2" id="KW-0104">Cadmium</keyword>
<dbReference type="PANTHER" id="PTHR33447:SF20">
    <property type="entry name" value="GLUTATHIONE GAMMA-GLUTAMYLCYSTEINYLTRANSFERASE"/>
    <property type="match status" value="1"/>
</dbReference>
<dbReference type="AlphaFoldDB" id="A0A3N2DZ90"/>
<dbReference type="Pfam" id="PF05023">
    <property type="entry name" value="Phytochelatin"/>
    <property type="match status" value="1"/>
</dbReference>
<accession>A0A3N2DZ90</accession>
<dbReference type="Gene3D" id="3.90.70.30">
    <property type="entry name" value="Phytochelatin synthase, N-terminal domain"/>
    <property type="match status" value="1"/>
</dbReference>
<dbReference type="GO" id="GO:0046938">
    <property type="term" value="P:phytochelatin biosynthetic process"/>
    <property type="evidence" value="ECO:0007669"/>
    <property type="project" value="InterPro"/>
</dbReference>
<organism evidence="6 7">
    <name type="scientific">Sinobacterium caligoides</name>
    <dbReference type="NCBI Taxonomy" id="933926"/>
    <lineage>
        <taxon>Bacteria</taxon>
        <taxon>Pseudomonadati</taxon>
        <taxon>Pseudomonadota</taxon>
        <taxon>Gammaproteobacteria</taxon>
        <taxon>Cellvibrionales</taxon>
        <taxon>Spongiibacteraceae</taxon>
        <taxon>Sinobacterium</taxon>
    </lineage>
</organism>
<proteinExistence type="predicted"/>
<evidence type="ECO:0000256" key="4">
    <source>
        <dbReference type="ARBA" id="ARBA00022723"/>
    </source>
</evidence>
<keyword evidence="7" id="KW-1185">Reference proteome</keyword>
<evidence type="ECO:0000256" key="3">
    <source>
        <dbReference type="ARBA" id="ARBA00022679"/>
    </source>
</evidence>
<name>A0A3N2DZ90_9GAMM</name>
<evidence type="ECO:0000256" key="2">
    <source>
        <dbReference type="ARBA" id="ARBA00022539"/>
    </source>
</evidence>
<dbReference type="Proteomes" id="UP000275394">
    <property type="component" value="Unassembled WGS sequence"/>
</dbReference>
<evidence type="ECO:0000313" key="7">
    <source>
        <dbReference type="Proteomes" id="UP000275394"/>
    </source>
</evidence>
<dbReference type="RefSeq" id="WP_123710914.1">
    <property type="nucleotide sequence ID" value="NZ_RKHR01000003.1"/>
</dbReference>
<dbReference type="InterPro" id="IPR038156">
    <property type="entry name" value="PCS_N_sf"/>
</dbReference>
<sequence length="235" mass="26014">MTMKKTLIACGFFIITLLLTAGGYVVWKLYPYENPQPLVKPLISVDSKEGEKRLSRATDSADYPALSATYQPQMLLSFCGVASSVAVLKALGTEVSQFSFFTTKTHDVRSIKQVAFAGMSLEGLAALLTAHDVEVVVKHADDIDEQEFRRVVERNLSTKGDYLLVNYQRQVLGQKRSGHISPLAAYDRRTDSVLIMDTAAHKYPATWVPLGLLFQSMRTVDASVGQMRGYVEVSL</sequence>
<gene>
    <name evidence="6" type="ORF">EDC56_0479</name>
</gene>